<name>A0A1M6W528_9BACT</name>
<dbReference type="RefSeq" id="WP_073077661.1">
    <property type="nucleotide sequence ID" value="NZ_FRBL01000001.1"/>
</dbReference>
<sequence>MHYIKKLSVVAFLVVLFACGDKDRIPGNIMKPEEMSAVLADLTIAEAYGNNFVVNNNPGSYDSLRQEKIKVYSKQVLDLHQISVKDFYNSYSWYEQHPDKLTAVLNQVTANLTERKNKAPDMGQLSAPVAYRLRTLFPNAEKAILISANSDTTKPFIKRQK</sequence>
<proteinExistence type="predicted"/>
<accession>A0A1M6W528</accession>
<gene>
    <name evidence="2" type="ORF">SAMN05444266_101488</name>
</gene>
<reference evidence="2 3" key="1">
    <citation type="submission" date="2016-11" db="EMBL/GenBank/DDBJ databases">
        <authorList>
            <person name="Jaros S."/>
            <person name="Januszkiewicz K."/>
            <person name="Wedrychowicz H."/>
        </authorList>
    </citation>
    <scope>NUCLEOTIDE SEQUENCE [LARGE SCALE GENOMIC DNA]</scope>
    <source>
        <strain evidence="2 3">DSM 27406</strain>
    </source>
</reference>
<dbReference type="STRING" id="1419482.SAMN05444266_101488"/>
<protein>
    <recommendedName>
        <fullName evidence="1">DUF4296 domain-containing protein</fullName>
    </recommendedName>
</protein>
<dbReference type="Proteomes" id="UP000184420">
    <property type="component" value="Unassembled WGS sequence"/>
</dbReference>
<dbReference type="PROSITE" id="PS51257">
    <property type="entry name" value="PROKAR_LIPOPROTEIN"/>
    <property type="match status" value="1"/>
</dbReference>
<evidence type="ECO:0000313" key="3">
    <source>
        <dbReference type="Proteomes" id="UP000184420"/>
    </source>
</evidence>
<dbReference type="InterPro" id="IPR025381">
    <property type="entry name" value="DUF4296"/>
</dbReference>
<evidence type="ECO:0000313" key="2">
    <source>
        <dbReference type="EMBL" id="SHK88837.1"/>
    </source>
</evidence>
<organism evidence="2 3">
    <name type="scientific">Chitinophaga jiangningensis</name>
    <dbReference type="NCBI Taxonomy" id="1419482"/>
    <lineage>
        <taxon>Bacteria</taxon>
        <taxon>Pseudomonadati</taxon>
        <taxon>Bacteroidota</taxon>
        <taxon>Chitinophagia</taxon>
        <taxon>Chitinophagales</taxon>
        <taxon>Chitinophagaceae</taxon>
        <taxon>Chitinophaga</taxon>
    </lineage>
</organism>
<keyword evidence="3" id="KW-1185">Reference proteome</keyword>
<feature type="domain" description="DUF4296" evidence="1">
    <location>
        <begin position="26"/>
        <end position="117"/>
    </location>
</feature>
<dbReference type="OrthoDB" id="655149at2"/>
<dbReference type="EMBL" id="FRBL01000001">
    <property type="protein sequence ID" value="SHK88837.1"/>
    <property type="molecule type" value="Genomic_DNA"/>
</dbReference>
<evidence type="ECO:0000259" key="1">
    <source>
        <dbReference type="Pfam" id="PF14129"/>
    </source>
</evidence>
<dbReference type="Pfam" id="PF14129">
    <property type="entry name" value="DUF4296"/>
    <property type="match status" value="1"/>
</dbReference>
<dbReference type="AlphaFoldDB" id="A0A1M6W528"/>